<comment type="caution">
    <text evidence="9">The sequence shown here is derived from an EMBL/GenBank/DDBJ whole genome shotgun (WGS) entry which is preliminary data.</text>
</comment>
<keyword evidence="10" id="KW-1185">Reference proteome</keyword>
<comment type="subcellular location">
    <subcellularLocation>
        <location evidence="7">Cell membrane</location>
        <topology evidence="7">Multi-pass membrane protein</topology>
    </subcellularLocation>
    <subcellularLocation>
        <location evidence="1">Membrane</location>
        <topology evidence="1">Multi-pass membrane protein</topology>
    </subcellularLocation>
</comment>
<protein>
    <submittedName>
        <fullName evidence="9">Amino acid ABC transporter permease</fullName>
    </submittedName>
</protein>
<dbReference type="InterPro" id="IPR035906">
    <property type="entry name" value="MetI-like_sf"/>
</dbReference>
<comment type="similarity">
    <text evidence="7">Belongs to the binding-protein-dependent transport system permease family.</text>
</comment>
<evidence type="ECO:0000256" key="4">
    <source>
        <dbReference type="ARBA" id="ARBA00022970"/>
    </source>
</evidence>
<keyword evidence="5 7" id="KW-1133">Transmembrane helix</keyword>
<dbReference type="PANTHER" id="PTHR30614:SF0">
    <property type="entry name" value="L-CYSTINE TRANSPORT SYSTEM PERMEASE PROTEIN TCYL"/>
    <property type="match status" value="1"/>
</dbReference>
<feature type="domain" description="ABC transmembrane type-1" evidence="8">
    <location>
        <begin position="1"/>
        <end position="116"/>
    </location>
</feature>
<dbReference type="PROSITE" id="PS50928">
    <property type="entry name" value="ABC_TM1"/>
    <property type="match status" value="1"/>
</dbReference>
<feature type="transmembrane region" description="Helical" evidence="7">
    <location>
        <begin position="64"/>
        <end position="82"/>
    </location>
</feature>
<dbReference type="GO" id="GO:0005886">
    <property type="term" value="C:plasma membrane"/>
    <property type="evidence" value="ECO:0007669"/>
    <property type="project" value="UniProtKB-SubCell"/>
</dbReference>
<keyword evidence="4" id="KW-0029">Amino-acid transport</keyword>
<keyword evidence="2 7" id="KW-0813">Transport</keyword>
<evidence type="ECO:0000256" key="7">
    <source>
        <dbReference type="RuleBase" id="RU363032"/>
    </source>
</evidence>
<evidence type="ECO:0000256" key="1">
    <source>
        <dbReference type="ARBA" id="ARBA00004141"/>
    </source>
</evidence>
<dbReference type="AlphaFoldDB" id="A0A0R1HLS3"/>
<dbReference type="CDD" id="cd06261">
    <property type="entry name" value="TM_PBP2"/>
    <property type="match status" value="1"/>
</dbReference>
<gene>
    <name evidence="9" type="ORF">FC96_GL000558</name>
</gene>
<reference evidence="9 10" key="1">
    <citation type="journal article" date="2015" name="Genome Announc.">
        <title>Expanding the biotechnology potential of lactobacilli through comparative genomics of 213 strains and associated genera.</title>
        <authorList>
            <person name="Sun Z."/>
            <person name="Harris H.M."/>
            <person name="McCann A."/>
            <person name="Guo C."/>
            <person name="Argimon S."/>
            <person name="Zhang W."/>
            <person name="Yang X."/>
            <person name="Jeffery I.B."/>
            <person name="Cooney J.C."/>
            <person name="Kagawa T.F."/>
            <person name="Liu W."/>
            <person name="Song Y."/>
            <person name="Salvetti E."/>
            <person name="Wrobel A."/>
            <person name="Rasinkangas P."/>
            <person name="Parkhill J."/>
            <person name="Rea M.C."/>
            <person name="O'Sullivan O."/>
            <person name="Ritari J."/>
            <person name="Douillard F.P."/>
            <person name="Paul Ross R."/>
            <person name="Yang R."/>
            <person name="Briner A.E."/>
            <person name="Felis G.E."/>
            <person name="de Vos W.M."/>
            <person name="Barrangou R."/>
            <person name="Klaenhammer T.R."/>
            <person name="Caufield P.W."/>
            <person name="Cui Y."/>
            <person name="Zhang H."/>
            <person name="O'Toole P.W."/>
        </authorList>
    </citation>
    <scope>NUCLEOTIDE SEQUENCE [LARGE SCALE GENOMIC DNA]</scope>
    <source>
        <strain evidence="9 10">JCM 15530</strain>
    </source>
</reference>
<dbReference type="InterPro" id="IPR043429">
    <property type="entry name" value="ArtM/GltK/GlnP/TcyL/YhdX-like"/>
</dbReference>
<feature type="transmembrane region" description="Helical" evidence="7">
    <location>
        <begin position="94"/>
        <end position="116"/>
    </location>
</feature>
<evidence type="ECO:0000256" key="2">
    <source>
        <dbReference type="ARBA" id="ARBA00022448"/>
    </source>
</evidence>
<evidence type="ECO:0000256" key="6">
    <source>
        <dbReference type="ARBA" id="ARBA00023136"/>
    </source>
</evidence>
<organism evidence="9 10">
    <name type="scientific">Secundilactobacillus kimchicus JCM 15530</name>
    <dbReference type="NCBI Taxonomy" id="1302272"/>
    <lineage>
        <taxon>Bacteria</taxon>
        <taxon>Bacillati</taxon>
        <taxon>Bacillota</taxon>
        <taxon>Bacilli</taxon>
        <taxon>Lactobacillales</taxon>
        <taxon>Lactobacillaceae</taxon>
        <taxon>Secundilactobacillus</taxon>
    </lineage>
</organism>
<dbReference type="InterPro" id="IPR000515">
    <property type="entry name" value="MetI-like"/>
</dbReference>
<dbReference type="STRING" id="1302272.FC96_GL000558"/>
<evidence type="ECO:0000256" key="5">
    <source>
        <dbReference type="ARBA" id="ARBA00022989"/>
    </source>
</evidence>
<evidence type="ECO:0000256" key="3">
    <source>
        <dbReference type="ARBA" id="ARBA00022692"/>
    </source>
</evidence>
<dbReference type="Gene3D" id="1.10.3720.10">
    <property type="entry name" value="MetI-like"/>
    <property type="match status" value="1"/>
</dbReference>
<evidence type="ECO:0000259" key="8">
    <source>
        <dbReference type="PROSITE" id="PS50928"/>
    </source>
</evidence>
<proteinExistence type="inferred from homology"/>
<dbReference type="PATRIC" id="fig|1302272.5.peg.556"/>
<sequence length="132" mass="15073">MISYTLYAASFLSEIIRSSFKSVGKDQLEAAAALGYTKYQQFFAIKLPQALTDAIPKILNYYTLLIRQLSLAFLVSVVDIFAKSKLESADNFYYIESFLAAALVYWILCIALTLLFSNYEKYLRRFERSNAA</sequence>
<dbReference type="GO" id="GO:0015184">
    <property type="term" value="F:L-cystine transmembrane transporter activity"/>
    <property type="evidence" value="ECO:0007669"/>
    <property type="project" value="TreeGrafter"/>
</dbReference>
<name>A0A0R1HLS3_9LACO</name>
<dbReference type="Proteomes" id="UP000050911">
    <property type="component" value="Unassembled WGS sequence"/>
</dbReference>
<evidence type="ECO:0000313" key="10">
    <source>
        <dbReference type="Proteomes" id="UP000050911"/>
    </source>
</evidence>
<accession>A0A0R1HLS3</accession>
<dbReference type="SUPFAM" id="SSF161098">
    <property type="entry name" value="MetI-like"/>
    <property type="match status" value="1"/>
</dbReference>
<dbReference type="Pfam" id="PF00528">
    <property type="entry name" value="BPD_transp_1"/>
    <property type="match status" value="1"/>
</dbReference>
<keyword evidence="6 7" id="KW-0472">Membrane</keyword>
<evidence type="ECO:0000313" key="9">
    <source>
        <dbReference type="EMBL" id="KRK47288.1"/>
    </source>
</evidence>
<dbReference type="EMBL" id="AZCX01000010">
    <property type="protein sequence ID" value="KRK47288.1"/>
    <property type="molecule type" value="Genomic_DNA"/>
</dbReference>
<dbReference type="PANTHER" id="PTHR30614">
    <property type="entry name" value="MEMBRANE COMPONENT OF AMINO ACID ABC TRANSPORTER"/>
    <property type="match status" value="1"/>
</dbReference>
<keyword evidence="3 7" id="KW-0812">Transmembrane</keyword>